<dbReference type="InterPro" id="IPR029052">
    <property type="entry name" value="Metallo-depent_PP-like"/>
</dbReference>
<dbReference type="EMBL" id="VZZJ01000012">
    <property type="protein sequence ID" value="KAB1072605.1"/>
    <property type="molecule type" value="Genomic_DNA"/>
</dbReference>
<dbReference type="GO" id="GO:0110154">
    <property type="term" value="P:RNA decapping"/>
    <property type="evidence" value="ECO:0007669"/>
    <property type="project" value="TreeGrafter"/>
</dbReference>
<dbReference type="GO" id="GO:0005737">
    <property type="term" value="C:cytoplasm"/>
    <property type="evidence" value="ECO:0007669"/>
    <property type="project" value="TreeGrafter"/>
</dbReference>
<organism evidence="2 3">
    <name type="scientific">Methylobacterium planeticum</name>
    <dbReference type="NCBI Taxonomy" id="2615211"/>
    <lineage>
        <taxon>Bacteria</taxon>
        <taxon>Pseudomonadati</taxon>
        <taxon>Pseudomonadota</taxon>
        <taxon>Alphaproteobacteria</taxon>
        <taxon>Hyphomicrobiales</taxon>
        <taxon>Methylobacteriaceae</taxon>
        <taxon>Methylobacterium</taxon>
    </lineage>
</organism>
<reference evidence="2 3" key="1">
    <citation type="submission" date="2019-09" db="EMBL/GenBank/DDBJ databases">
        <title>YIM 132548 draft genome.</title>
        <authorList>
            <person name="Jiang L."/>
        </authorList>
    </citation>
    <scope>NUCLEOTIDE SEQUENCE [LARGE SCALE GENOMIC DNA]</scope>
    <source>
        <strain evidence="2 3">YIM 132548</strain>
    </source>
</reference>
<dbReference type="PANTHER" id="PTHR42850">
    <property type="entry name" value="METALLOPHOSPHOESTERASE"/>
    <property type="match status" value="1"/>
</dbReference>
<evidence type="ECO:0000313" key="3">
    <source>
        <dbReference type="Proteomes" id="UP000441523"/>
    </source>
</evidence>
<protein>
    <submittedName>
        <fullName evidence="2">Serine/threonine protein phosphatase</fullName>
    </submittedName>
</protein>
<dbReference type="CDD" id="cd00144">
    <property type="entry name" value="MPP_PPP_family"/>
    <property type="match status" value="1"/>
</dbReference>
<dbReference type="PANTHER" id="PTHR42850:SF4">
    <property type="entry name" value="ZINC-DEPENDENT ENDOPOLYPHOSPHATASE"/>
    <property type="match status" value="1"/>
</dbReference>
<dbReference type="SUPFAM" id="SSF56300">
    <property type="entry name" value="Metallo-dependent phosphatases"/>
    <property type="match status" value="1"/>
</dbReference>
<sequence length="223" mass="24762">MPDLTYAIGDIHGCADLLQRLLEQIERRGAGRARCLVFLGDYVDRGPDSARVIEILRDLGEREPEAVTCLMGNHEEMMLNAYRDGLGATAWQENGGGGTLASFGIEDPEDLPHGVLDWLSALPTVHEDSRRYYVHAGFRPGRRGIDPDTRSRLWIREPFLSADYDFGKHVVHGHTPQKSGQPDVRTHRTNLDTAAVRGGALTAGVFTGEDDRAVEFLQVWRTA</sequence>
<evidence type="ECO:0000259" key="1">
    <source>
        <dbReference type="Pfam" id="PF00149"/>
    </source>
</evidence>
<dbReference type="InterPro" id="IPR004843">
    <property type="entry name" value="Calcineurin-like_PHP"/>
</dbReference>
<comment type="caution">
    <text evidence="2">The sequence shown here is derived from an EMBL/GenBank/DDBJ whole genome shotgun (WGS) entry which is preliminary data.</text>
</comment>
<dbReference type="GO" id="GO:0016791">
    <property type="term" value="F:phosphatase activity"/>
    <property type="evidence" value="ECO:0007669"/>
    <property type="project" value="TreeGrafter"/>
</dbReference>
<keyword evidence="3" id="KW-1185">Reference proteome</keyword>
<proteinExistence type="predicted"/>
<dbReference type="AlphaFoldDB" id="A0A6N6MT09"/>
<dbReference type="InterPro" id="IPR050126">
    <property type="entry name" value="Ap4A_hydrolase"/>
</dbReference>
<dbReference type="Proteomes" id="UP000441523">
    <property type="component" value="Unassembled WGS sequence"/>
</dbReference>
<evidence type="ECO:0000313" key="2">
    <source>
        <dbReference type="EMBL" id="KAB1072605.1"/>
    </source>
</evidence>
<gene>
    <name evidence="2" type="ORF">F6X51_15045</name>
</gene>
<dbReference type="RefSeq" id="WP_150964495.1">
    <property type="nucleotide sequence ID" value="NZ_VZZJ01000012.1"/>
</dbReference>
<feature type="domain" description="Calcineurin-like phosphoesterase" evidence="1">
    <location>
        <begin position="7"/>
        <end position="180"/>
    </location>
</feature>
<accession>A0A6N6MT09</accession>
<dbReference type="GO" id="GO:0008803">
    <property type="term" value="F:bis(5'-nucleosyl)-tetraphosphatase (symmetrical) activity"/>
    <property type="evidence" value="ECO:0007669"/>
    <property type="project" value="TreeGrafter"/>
</dbReference>
<dbReference type="Gene3D" id="3.60.21.10">
    <property type="match status" value="1"/>
</dbReference>
<name>A0A6N6MT09_9HYPH</name>
<dbReference type="Pfam" id="PF00149">
    <property type="entry name" value="Metallophos"/>
    <property type="match status" value="1"/>
</dbReference>